<protein>
    <submittedName>
        <fullName evidence="1">Uncharacterized protein</fullName>
    </submittedName>
</protein>
<accession>A0ABP8GPJ0</accession>
<organism evidence="1 2">
    <name type="scientific">Flaviaesturariibacter amylovorans</name>
    <dbReference type="NCBI Taxonomy" id="1084520"/>
    <lineage>
        <taxon>Bacteria</taxon>
        <taxon>Pseudomonadati</taxon>
        <taxon>Bacteroidota</taxon>
        <taxon>Chitinophagia</taxon>
        <taxon>Chitinophagales</taxon>
        <taxon>Chitinophagaceae</taxon>
        <taxon>Flaviaestuariibacter</taxon>
    </lineage>
</organism>
<evidence type="ECO:0000313" key="2">
    <source>
        <dbReference type="Proteomes" id="UP001501725"/>
    </source>
</evidence>
<name>A0ABP8GPJ0_9BACT</name>
<gene>
    <name evidence="1" type="ORF">GCM10023184_17590</name>
</gene>
<dbReference type="EMBL" id="BAABGY010000007">
    <property type="protein sequence ID" value="GAA4327983.1"/>
    <property type="molecule type" value="Genomic_DNA"/>
</dbReference>
<dbReference type="Proteomes" id="UP001501725">
    <property type="component" value="Unassembled WGS sequence"/>
</dbReference>
<evidence type="ECO:0000313" key="1">
    <source>
        <dbReference type="EMBL" id="GAA4327983.1"/>
    </source>
</evidence>
<proteinExistence type="predicted"/>
<sequence>MNWKKKAPQPQPATIGRYHSTIGTLPFTLFERAIIDADLSALIISGEVPEPQLLEAFDKILSEYNEALGSLDTASLYLLAKTRELCTLRARRMQTEPIIEILRTLYVPDLEKYLQRLTGLTAKLDPANPVEYAKNLARHEKRAAPSLKERAVEIEMNGLEARLAAREQSAPTREYFTTVFVNLSNHSGTHITKDNTTVQEYCVRVKGLNKAIEQQQQSPKR</sequence>
<dbReference type="RefSeq" id="WP_345255160.1">
    <property type="nucleotide sequence ID" value="NZ_BAABGY010000007.1"/>
</dbReference>
<keyword evidence="2" id="KW-1185">Reference proteome</keyword>
<reference evidence="2" key="1">
    <citation type="journal article" date="2019" name="Int. J. Syst. Evol. Microbiol.">
        <title>The Global Catalogue of Microorganisms (GCM) 10K type strain sequencing project: providing services to taxonomists for standard genome sequencing and annotation.</title>
        <authorList>
            <consortium name="The Broad Institute Genomics Platform"/>
            <consortium name="The Broad Institute Genome Sequencing Center for Infectious Disease"/>
            <person name="Wu L."/>
            <person name="Ma J."/>
        </authorList>
    </citation>
    <scope>NUCLEOTIDE SEQUENCE [LARGE SCALE GENOMIC DNA]</scope>
    <source>
        <strain evidence="2">JCM 17919</strain>
    </source>
</reference>
<comment type="caution">
    <text evidence="1">The sequence shown here is derived from an EMBL/GenBank/DDBJ whole genome shotgun (WGS) entry which is preliminary data.</text>
</comment>